<gene>
    <name evidence="1" type="ORF">PFISCL1PPCAC_12002</name>
</gene>
<dbReference type="AlphaFoldDB" id="A0AAV5VMB1"/>
<protein>
    <submittedName>
        <fullName evidence="1">Uncharacterized protein</fullName>
    </submittedName>
</protein>
<sequence length="220" mass="25318">LLVIILLARATNAETLKVDKLIDNFQTIYSHITLNSTAIQEMFKIEAARKNYSAQILIDNCADVFGIFTTSTIEQKKLTIEDRVKLVEILNRTTNAFEEFKQFLPATFQFFEAKIADIKNNDGSAQTIEFVKKITRMVAAYTAERWRPNLSDTERDDLMMKFIIQESENYRELSEHSKLIIDIIFCKPIHRRIAQHGSDSIREAGAREMAQLRAEGKLPN</sequence>
<reference evidence="1" key="1">
    <citation type="submission" date="2023-10" db="EMBL/GenBank/DDBJ databases">
        <title>Genome assembly of Pristionchus species.</title>
        <authorList>
            <person name="Yoshida K."/>
            <person name="Sommer R.J."/>
        </authorList>
    </citation>
    <scope>NUCLEOTIDE SEQUENCE</scope>
    <source>
        <strain evidence="1">RS5133</strain>
    </source>
</reference>
<accession>A0AAV5VMB1</accession>
<organism evidence="1 2">
    <name type="scientific">Pristionchus fissidentatus</name>
    <dbReference type="NCBI Taxonomy" id="1538716"/>
    <lineage>
        <taxon>Eukaryota</taxon>
        <taxon>Metazoa</taxon>
        <taxon>Ecdysozoa</taxon>
        <taxon>Nematoda</taxon>
        <taxon>Chromadorea</taxon>
        <taxon>Rhabditida</taxon>
        <taxon>Rhabditina</taxon>
        <taxon>Diplogasteromorpha</taxon>
        <taxon>Diplogasteroidea</taxon>
        <taxon>Neodiplogasteridae</taxon>
        <taxon>Pristionchus</taxon>
    </lineage>
</organism>
<evidence type="ECO:0000313" key="1">
    <source>
        <dbReference type="EMBL" id="GMT20705.1"/>
    </source>
</evidence>
<comment type="caution">
    <text evidence="1">The sequence shown here is derived from an EMBL/GenBank/DDBJ whole genome shotgun (WGS) entry which is preliminary data.</text>
</comment>
<name>A0AAV5VMB1_9BILA</name>
<feature type="non-terminal residue" evidence="1">
    <location>
        <position position="1"/>
    </location>
</feature>
<dbReference type="EMBL" id="BTSY01000003">
    <property type="protein sequence ID" value="GMT20705.1"/>
    <property type="molecule type" value="Genomic_DNA"/>
</dbReference>
<dbReference type="Proteomes" id="UP001432322">
    <property type="component" value="Unassembled WGS sequence"/>
</dbReference>
<evidence type="ECO:0000313" key="2">
    <source>
        <dbReference type="Proteomes" id="UP001432322"/>
    </source>
</evidence>
<keyword evidence="2" id="KW-1185">Reference proteome</keyword>
<proteinExistence type="predicted"/>